<evidence type="ECO:0000313" key="1">
    <source>
        <dbReference type="EMBL" id="KAG5572507.1"/>
    </source>
</evidence>
<comment type="caution">
    <text evidence="1">The sequence shown here is derived from an EMBL/GenBank/DDBJ whole genome shotgun (WGS) entry which is preliminary data.</text>
</comment>
<dbReference type="OrthoDB" id="1302764at2759"/>
<dbReference type="AlphaFoldDB" id="A0A9J5W9X9"/>
<sequence length="81" mass="9755">MAMKNQTRPSCARVKVEVDLLKEFPKWIKIGMRMKNEEVLEKWIKIKYEYVPNSHWMQQFTTFTPSTTRAQRMTLFLIFPG</sequence>
<reference evidence="1 2" key="1">
    <citation type="submission" date="2020-09" db="EMBL/GenBank/DDBJ databases">
        <title>De no assembly of potato wild relative species, Solanum commersonii.</title>
        <authorList>
            <person name="Cho K."/>
        </authorList>
    </citation>
    <scope>NUCLEOTIDE SEQUENCE [LARGE SCALE GENOMIC DNA]</scope>
    <source>
        <strain evidence="1">LZ3.2</strain>
        <tissue evidence="1">Leaf</tissue>
    </source>
</reference>
<dbReference type="EMBL" id="JACXVP010000012">
    <property type="protein sequence ID" value="KAG5572507.1"/>
    <property type="molecule type" value="Genomic_DNA"/>
</dbReference>
<proteinExistence type="predicted"/>
<dbReference type="Proteomes" id="UP000824120">
    <property type="component" value="Chromosome 12"/>
</dbReference>
<evidence type="ECO:0000313" key="2">
    <source>
        <dbReference type="Proteomes" id="UP000824120"/>
    </source>
</evidence>
<gene>
    <name evidence="1" type="ORF">H5410_062273</name>
</gene>
<name>A0A9J5W9X9_SOLCO</name>
<accession>A0A9J5W9X9</accession>
<keyword evidence="2" id="KW-1185">Reference proteome</keyword>
<protein>
    <submittedName>
        <fullName evidence="1">Uncharacterized protein</fullName>
    </submittedName>
</protein>
<organism evidence="1 2">
    <name type="scientific">Solanum commersonii</name>
    <name type="common">Commerson's wild potato</name>
    <name type="synonym">Commerson's nightshade</name>
    <dbReference type="NCBI Taxonomy" id="4109"/>
    <lineage>
        <taxon>Eukaryota</taxon>
        <taxon>Viridiplantae</taxon>
        <taxon>Streptophyta</taxon>
        <taxon>Embryophyta</taxon>
        <taxon>Tracheophyta</taxon>
        <taxon>Spermatophyta</taxon>
        <taxon>Magnoliopsida</taxon>
        <taxon>eudicotyledons</taxon>
        <taxon>Gunneridae</taxon>
        <taxon>Pentapetalae</taxon>
        <taxon>asterids</taxon>
        <taxon>lamiids</taxon>
        <taxon>Solanales</taxon>
        <taxon>Solanaceae</taxon>
        <taxon>Solanoideae</taxon>
        <taxon>Solaneae</taxon>
        <taxon>Solanum</taxon>
    </lineage>
</organism>